<dbReference type="PANTHER" id="PTHR24320:SF274">
    <property type="entry name" value="CHAIN DEHYDROGENASE, PUTATIVE (AFU_ORTHOLOGUE AFUA_4G00440)-RELATED"/>
    <property type="match status" value="1"/>
</dbReference>
<accession>A0A0R1SPE5</accession>
<evidence type="ECO:0000256" key="2">
    <source>
        <dbReference type="ARBA" id="ARBA00023002"/>
    </source>
</evidence>
<gene>
    <name evidence="3" type="ORF">FC27_GL000889</name>
</gene>
<evidence type="ECO:0000313" key="4">
    <source>
        <dbReference type="Proteomes" id="UP000051647"/>
    </source>
</evidence>
<dbReference type="STRING" id="1423815.FC27_GL000889"/>
<reference evidence="3 4" key="1">
    <citation type="journal article" date="2015" name="Genome Announc.">
        <title>Expanding the biotechnology potential of lactobacilli through comparative genomics of 213 strains and associated genera.</title>
        <authorList>
            <person name="Sun Z."/>
            <person name="Harris H.M."/>
            <person name="McCann A."/>
            <person name="Guo C."/>
            <person name="Argimon S."/>
            <person name="Zhang W."/>
            <person name="Yang X."/>
            <person name="Jeffery I.B."/>
            <person name="Cooney J.C."/>
            <person name="Kagawa T.F."/>
            <person name="Liu W."/>
            <person name="Song Y."/>
            <person name="Salvetti E."/>
            <person name="Wrobel A."/>
            <person name="Rasinkangas P."/>
            <person name="Parkhill J."/>
            <person name="Rea M.C."/>
            <person name="O'Sullivan O."/>
            <person name="Ritari J."/>
            <person name="Douillard F.P."/>
            <person name="Paul Ross R."/>
            <person name="Yang R."/>
            <person name="Briner A.E."/>
            <person name="Felis G.E."/>
            <person name="de Vos W.M."/>
            <person name="Barrangou R."/>
            <person name="Klaenhammer T.R."/>
            <person name="Caufield P.W."/>
            <person name="Cui Y."/>
            <person name="Zhang H."/>
            <person name="O'Toole P.W."/>
        </authorList>
    </citation>
    <scope>NUCLEOTIDE SEQUENCE [LARGE SCALE GENOMIC DNA]</scope>
    <source>
        <strain evidence="3 4">DSM 14857</strain>
    </source>
</reference>
<dbReference type="EMBL" id="AZFA01000002">
    <property type="protein sequence ID" value="KRL68149.1"/>
    <property type="molecule type" value="Genomic_DNA"/>
</dbReference>
<evidence type="ECO:0000313" key="3">
    <source>
        <dbReference type="EMBL" id="KRL68149.1"/>
    </source>
</evidence>
<dbReference type="PANTHER" id="PTHR24320">
    <property type="entry name" value="RETINOL DEHYDROGENASE"/>
    <property type="match status" value="1"/>
</dbReference>
<name>A0A0R1SPE5_9LACO</name>
<dbReference type="RefSeq" id="WP_010623990.1">
    <property type="nucleotide sequence ID" value="NZ_AZFA01000002.1"/>
</dbReference>
<dbReference type="AlphaFoldDB" id="A0A0R1SPE5"/>
<dbReference type="Gene3D" id="3.40.50.720">
    <property type="entry name" value="NAD(P)-binding Rossmann-like Domain"/>
    <property type="match status" value="1"/>
</dbReference>
<dbReference type="InterPro" id="IPR036291">
    <property type="entry name" value="NAD(P)-bd_dom_sf"/>
</dbReference>
<dbReference type="SUPFAM" id="SSF51735">
    <property type="entry name" value="NAD(P)-binding Rossmann-fold domains"/>
    <property type="match status" value="1"/>
</dbReference>
<protein>
    <submittedName>
        <fullName evidence="3">Daunorubicin C-13 ketoreductase</fullName>
    </submittedName>
</protein>
<comment type="caution">
    <text evidence="3">The sequence shown here is derived from an EMBL/GenBank/DDBJ whole genome shotgun (WGS) entry which is preliminary data.</text>
</comment>
<dbReference type="eggNOG" id="COG1028">
    <property type="taxonomic scope" value="Bacteria"/>
</dbReference>
<keyword evidence="2" id="KW-0560">Oxidoreductase</keyword>
<evidence type="ECO:0000256" key="1">
    <source>
        <dbReference type="ARBA" id="ARBA00006484"/>
    </source>
</evidence>
<sequence length="240" mass="26346">MSKIFITGSSDGLGLLAAKDLISKGNEVVFHARNQKRAEDIRREVPSAKEIVIGDLANQKEVSDIAKQVNQIGSMDAVIYNAGISSGNSELTFKVNVMAPYLLTALIKFHKRVVYVSSGMHVGSKLDLENLLTATDYSSSKLQIVILTKLLARKFPEVVFTAVDPGWVPTKMGDSMATDDLTLGYTTQVWLATLEDKNVSGEYFHHLKPAHYDARADDDAIQNNFLSKLIEISGVDITEN</sequence>
<dbReference type="Proteomes" id="UP000051647">
    <property type="component" value="Unassembled WGS sequence"/>
</dbReference>
<dbReference type="OrthoDB" id="9803333at2"/>
<organism evidence="3 4">
    <name type="scientific">Companilactobacillus versmoldensis DSM 14857 = KCTC 3814</name>
    <dbReference type="NCBI Taxonomy" id="1423815"/>
    <lineage>
        <taxon>Bacteria</taxon>
        <taxon>Bacillati</taxon>
        <taxon>Bacillota</taxon>
        <taxon>Bacilli</taxon>
        <taxon>Lactobacillales</taxon>
        <taxon>Lactobacillaceae</taxon>
        <taxon>Companilactobacillus</taxon>
    </lineage>
</organism>
<dbReference type="GO" id="GO:0016491">
    <property type="term" value="F:oxidoreductase activity"/>
    <property type="evidence" value="ECO:0007669"/>
    <property type="project" value="UniProtKB-KW"/>
</dbReference>
<keyword evidence="4" id="KW-1185">Reference proteome</keyword>
<proteinExistence type="inferred from homology"/>
<comment type="similarity">
    <text evidence="1">Belongs to the short-chain dehydrogenases/reductases (SDR) family.</text>
</comment>
<dbReference type="Pfam" id="PF00106">
    <property type="entry name" value="adh_short"/>
    <property type="match status" value="1"/>
</dbReference>
<dbReference type="PATRIC" id="fig|1423815.3.peg.909"/>
<dbReference type="InterPro" id="IPR002347">
    <property type="entry name" value="SDR_fam"/>
</dbReference>
<dbReference type="PRINTS" id="PR00081">
    <property type="entry name" value="GDHRDH"/>
</dbReference>